<accession>A0ACC1JZ83</accession>
<evidence type="ECO:0000313" key="2">
    <source>
        <dbReference type="Proteomes" id="UP001140234"/>
    </source>
</evidence>
<protein>
    <submittedName>
        <fullName evidence="1">Uncharacterized protein</fullName>
    </submittedName>
</protein>
<name>A0ACC1JZ83_9FUNG</name>
<gene>
    <name evidence="1" type="ORF">IWQ57_002871</name>
</gene>
<dbReference type="Proteomes" id="UP001140234">
    <property type="component" value="Unassembled WGS sequence"/>
</dbReference>
<keyword evidence="2" id="KW-1185">Reference proteome</keyword>
<organism evidence="1 2">
    <name type="scientific">Coemansia nantahalensis</name>
    <dbReference type="NCBI Taxonomy" id="2789366"/>
    <lineage>
        <taxon>Eukaryota</taxon>
        <taxon>Fungi</taxon>
        <taxon>Fungi incertae sedis</taxon>
        <taxon>Zoopagomycota</taxon>
        <taxon>Kickxellomycotina</taxon>
        <taxon>Kickxellomycetes</taxon>
        <taxon>Kickxellales</taxon>
        <taxon>Kickxellaceae</taxon>
        <taxon>Coemansia</taxon>
    </lineage>
</organism>
<proteinExistence type="predicted"/>
<comment type="caution">
    <text evidence="1">The sequence shown here is derived from an EMBL/GenBank/DDBJ whole genome shotgun (WGS) entry which is preliminary data.</text>
</comment>
<sequence>MASAHRYEPIDGGVGLESEVVAPTYDAGSGADEGVGYETSIPIHPKILAPLSYVLPPLTGLLVIVLEHRNTYARLHAWQSVILGLATTLASLLLFWVPFAKAVIHLAALVAMVVCGVRAWKGADTLTFFKLGVIGDFAERQVLGTTVLPF</sequence>
<dbReference type="EMBL" id="JANBUJ010000824">
    <property type="protein sequence ID" value="KAJ2769974.1"/>
    <property type="molecule type" value="Genomic_DNA"/>
</dbReference>
<reference evidence="1" key="1">
    <citation type="submission" date="2022-07" db="EMBL/GenBank/DDBJ databases">
        <title>Phylogenomic reconstructions and comparative analyses of Kickxellomycotina fungi.</title>
        <authorList>
            <person name="Reynolds N.K."/>
            <person name="Stajich J.E."/>
            <person name="Barry K."/>
            <person name="Grigoriev I.V."/>
            <person name="Crous P."/>
            <person name="Smith M.E."/>
        </authorList>
    </citation>
    <scope>NUCLEOTIDE SEQUENCE</scope>
    <source>
        <strain evidence="1">CBS 109366</strain>
    </source>
</reference>
<evidence type="ECO:0000313" key="1">
    <source>
        <dbReference type="EMBL" id="KAJ2769974.1"/>
    </source>
</evidence>